<dbReference type="Gene3D" id="3.40.390.10">
    <property type="entry name" value="Collagenase (Catalytic Domain)"/>
    <property type="match status" value="1"/>
</dbReference>
<reference evidence="3" key="2">
    <citation type="submission" date="2020-05" db="UniProtKB">
        <authorList>
            <consortium name="EnsemblMetazoa"/>
        </authorList>
    </citation>
    <scope>IDENTIFICATION</scope>
    <source>
        <strain evidence="3">IAEA</strain>
    </source>
</reference>
<comment type="similarity">
    <text evidence="1">Belongs to the peptidase M13 family.</text>
</comment>
<dbReference type="GO" id="GO:0004222">
    <property type="term" value="F:metalloendopeptidase activity"/>
    <property type="evidence" value="ECO:0007669"/>
    <property type="project" value="InterPro"/>
</dbReference>
<dbReference type="InterPro" id="IPR000718">
    <property type="entry name" value="Peptidase_M13"/>
</dbReference>
<evidence type="ECO:0000259" key="2">
    <source>
        <dbReference type="Pfam" id="PF01431"/>
    </source>
</evidence>
<dbReference type="GO" id="GO:0005886">
    <property type="term" value="C:plasma membrane"/>
    <property type="evidence" value="ECO:0007669"/>
    <property type="project" value="TreeGrafter"/>
</dbReference>
<dbReference type="EnsemblMetazoa" id="GBRI032349-RA">
    <property type="protein sequence ID" value="GBRI032349-PA"/>
    <property type="gene ID" value="GBRI032349"/>
</dbReference>
<dbReference type="VEuPathDB" id="VectorBase:GBRI032349"/>
<dbReference type="InterPro" id="IPR018497">
    <property type="entry name" value="Peptidase_M13_C"/>
</dbReference>
<dbReference type="PANTHER" id="PTHR11733:SF167">
    <property type="entry name" value="FI17812P1-RELATED"/>
    <property type="match status" value="1"/>
</dbReference>
<protein>
    <recommendedName>
        <fullName evidence="2">Peptidase M13 C-terminal domain-containing protein</fullName>
    </recommendedName>
</protein>
<dbReference type="Pfam" id="PF01431">
    <property type="entry name" value="Peptidase_M13"/>
    <property type="match status" value="1"/>
</dbReference>
<dbReference type="PROSITE" id="PS51885">
    <property type="entry name" value="NEPRILYSIN"/>
    <property type="match status" value="1"/>
</dbReference>
<dbReference type="PRINTS" id="PR00786">
    <property type="entry name" value="NEPRILYSIN"/>
</dbReference>
<reference evidence="4" key="1">
    <citation type="submission" date="2014-03" db="EMBL/GenBank/DDBJ databases">
        <authorList>
            <person name="Aksoy S."/>
            <person name="Warren W."/>
            <person name="Wilson R.K."/>
        </authorList>
    </citation>
    <scope>NUCLEOTIDE SEQUENCE [LARGE SCALE GENOMIC DNA]</scope>
    <source>
        <strain evidence="4">IAEA</strain>
    </source>
</reference>
<organism evidence="3 4">
    <name type="scientific">Glossina brevipalpis</name>
    <dbReference type="NCBI Taxonomy" id="37001"/>
    <lineage>
        <taxon>Eukaryota</taxon>
        <taxon>Metazoa</taxon>
        <taxon>Ecdysozoa</taxon>
        <taxon>Arthropoda</taxon>
        <taxon>Hexapoda</taxon>
        <taxon>Insecta</taxon>
        <taxon>Pterygota</taxon>
        <taxon>Neoptera</taxon>
        <taxon>Endopterygota</taxon>
        <taxon>Diptera</taxon>
        <taxon>Brachycera</taxon>
        <taxon>Muscomorpha</taxon>
        <taxon>Hippoboscoidea</taxon>
        <taxon>Glossinidae</taxon>
        <taxon>Glossina</taxon>
    </lineage>
</organism>
<dbReference type="SUPFAM" id="SSF55486">
    <property type="entry name" value="Metalloproteases ('zincins'), catalytic domain"/>
    <property type="match status" value="1"/>
</dbReference>
<evidence type="ECO:0000313" key="3">
    <source>
        <dbReference type="EnsemblMetazoa" id="GBRI032349-PA"/>
    </source>
</evidence>
<dbReference type="InterPro" id="IPR024079">
    <property type="entry name" value="MetalloPept_cat_dom_sf"/>
</dbReference>
<dbReference type="AlphaFoldDB" id="A0A1A9WU96"/>
<accession>A0A1A9WU96</accession>
<evidence type="ECO:0000256" key="1">
    <source>
        <dbReference type="ARBA" id="ARBA00007357"/>
    </source>
</evidence>
<feature type="domain" description="Peptidase M13 C-terminal" evidence="2">
    <location>
        <begin position="28"/>
        <end position="153"/>
    </location>
</feature>
<dbReference type="PANTHER" id="PTHR11733">
    <property type="entry name" value="ZINC METALLOPROTEASE FAMILY M13 NEPRILYSIN-RELATED"/>
    <property type="match status" value="1"/>
</dbReference>
<dbReference type="Proteomes" id="UP000091820">
    <property type="component" value="Unassembled WGS sequence"/>
</dbReference>
<name>A0A1A9WU96_9MUSC</name>
<dbReference type="GO" id="GO:0016485">
    <property type="term" value="P:protein processing"/>
    <property type="evidence" value="ECO:0007669"/>
    <property type="project" value="TreeGrafter"/>
</dbReference>
<proteinExistence type="inferred from homology"/>
<sequence>MNETESGKNIKKLKSMQAYIGYSEQSMDVVPLSILQGQFFNPYLPKYLNYGTLGYGLAHEIVHGFDNVGRKYDSNGNESDGWHTESNQDFVSITQCLIRQYGYFQDEATFLHLDGERTLAENIFDNGGLPQIYNAYKRWASHHFSEIKLPGFNFTAAK</sequence>
<evidence type="ECO:0000313" key="4">
    <source>
        <dbReference type="Proteomes" id="UP000091820"/>
    </source>
</evidence>
<dbReference type="STRING" id="37001.A0A1A9WU96"/>
<keyword evidence="4" id="KW-1185">Reference proteome</keyword>